<dbReference type="SUPFAM" id="SSF53720">
    <property type="entry name" value="ALDH-like"/>
    <property type="match status" value="1"/>
</dbReference>
<protein>
    <submittedName>
        <fullName evidence="2">Acyl-CoA reductase</fullName>
    </submittedName>
</protein>
<evidence type="ECO:0000313" key="2">
    <source>
        <dbReference type="EMBL" id="MDN5202570.1"/>
    </source>
</evidence>
<dbReference type="EMBL" id="JAUJEA010000005">
    <property type="protein sequence ID" value="MDN5202570.1"/>
    <property type="molecule type" value="Genomic_DNA"/>
</dbReference>
<keyword evidence="1" id="KW-0521">NADP</keyword>
<keyword evidence="3" id="KW-1185">Reference proteome</keyword>
<name>A0ABT8KPA1_9BACT</name>
<evidence type="ECO:0000256" key="1">
    <source>
        <dbReference type="ARBA" id="ARBA00022857"/>
    </source>
</evidence>
<dbReference type="Proteomes" id="UP001172082">
    <property type="component" value="Unassembled WGS sequence"/>
</dbReference>
<proteinExistence type="predicted"/>
<dbReference type="InterPro" id="IPR016161">
    <property type="entry name" value="Ald_DH/histidinol_DH"/>
</dbReference>
<sequence length="336" mass="38183">MKIESRIAAISELYEVISHLITDDLAVIHQKASAFNNWFTKENIVAALEGAKQYTHPDNLQKWVSQYDLNETEDKKIGVVMAGNIPLVGFHDYLSVLISGHTLIAKLSSQDPFLLPFITDKLIEIEPRFKEKIFFKEKLNDLDAVIATGSDNTAKYFNYYFSKIPNVIRQNRTSCAVLTGNENNEELQALGKDIFQYYGLGCRNVSKLFVPEGYDFTNLIESLKGWEHIGQHHKYHNNYDYNKSIYLVNGEEHLDTGFLLIKRDEGMVSPISVLFFEPYADHESLSTRINEQASKIQCIVSNDTDLKGSVAIGKAQSPDLWDYADHVDTLAFLTNL</sequence>
<evidence type="ECO:0000313" key="3">
    <source>
        <dbReference type="Proteomes" id="UP001172082"/>
    </source>
</evidence>
<accession>A0ABT8KPA1</accession>
<gene>
    <name evidence="2" type="ORF">QQ008_14375</name>
</gene>
<comment type="caution">
    <text evidence="2">The sequence shown here is derived from an EMBL/GenBank/DDBJ whole genome shotgun (WGS) entry which is preliminary data.</text>
</comment>
<organism evidence="2 3">
    <name type="scientific">Splendidivirga corallicola</name>
    <dbReference type="NCBI Taxonomy" id="3051826"/>
    <lineage>
        <taxon>Bacteria</taxon>
        <taxon>Pseudomonadati</taxon>
        <taxon>Bacteroidota</taxon>
        <taxon>Cytophagia</taxon>
        <taxon>Cytophagales</taxon>
        <taxon>Splendidivirgaceae</taxon>
        <taxon>Splendidivirga</taxon>
    </lineage>
</organism>
<dbReference type="Pfam" id="PF05893">
    <property type="entry name" value="LuxC"/>
    <property type="match status" value="1"/>
</dbReference>
<dbReference type="InterPro" id="IPR008670">
    <property type="entry name" value="CoA_reduct_LuxC"/>
</dbReference>
<reference evidence="2" key="1">
    <citation type="submission" date="2023-06" db="EMBL/GenBank/DDBJ databases">
        <title>Genomic of Parafulvivirga corallium.</title>
        <authorList>
            <person name="Wang G."/>
        </authorList>
    </citation>
    <scope>NUCLEOTIDE SEQUENCE</scope>
    <source>
        <strain evidence="2">BMA10</strain>
    </source>
</reference>
<dbReference type="RefSeq" id="WP_346752595.1">
    <property type="nucleotide sequence ID" value="NZ_JAUJEA010000005.1"/>
</dbReference>